<evidence type="ECO:0000313" key="1">
    <source>
        <dbReference type="EMBL" id="PVI07503.1"/>
    </source>
</evidence>
<dbReference type="AlphaFoldDB" id="A0A2V1EAD6"/>
<evidence type="ECO:0000313" key="2">
    <source>
        <dbReference type="Proteomes" id="UP000244855"/>
    </source>
</evidence>
<dbReference type="EMBL" id="KZ805304">
    <property type="protein sequence ID" value="PVI07503.1"/>
    <property type="molecule type" value="Genomic_DNA"/>
</dbReference>
<gene>
    <name evidence="1" type="ORF">DM02DRAFT_648983</name>
</gene>
<name>A0A2V1EAD6_9PLEO</name>
<accession>A0A2V1EAD6</accession>
<protein>
    <submittedName>
        <fullName evidence="1">Uncharacterized protein</fullName>
    </submittedName>
</protein>
<organism evidence="1 2">
    <name type="scientific">Periconia macrospinosa</name>
    <dbReference type="NCBI Taxonomy" id="97972"/>
    <lineage>
        <taxon>Eukaryota</taxon>
        <taxon>Fungi</taxon>
        <taxon>Dikarya</taxon>
        <taxon>Ascomycota</taxon>
        <taxon>Pezizomycotina</taxon>
        <taxon>Dothideomycetes</taxon>
        <taxon>Pleosporomycetidae</taxon>
        <taxon>Pleosporales</taxon>
        <taxon>Massarineae</taxon>
        <taxon>Periconiaceae</taxon>
        <taxon>Periconia</taxon>
    </lineage>
</organism>
<keyword evidence="2" id="KW-1185">Reference proteome</keyword>
<sequence>MSERRQRLWLSVPSNASNNKAVIRAQVETAFASRVGSGQRRGGGRAGRFFTSPPVSKSDARFSADNRLPTPVPCPFLYWRHWPTVRESLTHVLWSFARQRLTFHHHLLHNCENPINTHFAHVEGIVCFVLDRVTPKQIHGGSTLCESQPAVQPPQAP</sequence>
<dbReference type="Proteomes" id="UP000244855">
    <property type="component" value="Unassembled WGS sequence"/>
</dbReference>
<proteinExistence type="predicted"/>
<reference evidence="1 2" key="1">
    <citation type="journal article" date="2018" name="Sci. Rep.">
        <title>Comparative genomics provides insights into the lifestyle and reveals functional heterogeneity of dark septate endophytic fungi.</title>
        <authorList>
            <person name="Knapp D.G."/>
            <person name="Nemeth J.B."/>
            <person name="Barry K."/>
            <person name="Hainaut M."/>
            <person name="Henrissat B."/>
            <person name="Johnson J."/>
            <person name="Kuo A."/>
            <person name="Lim J.H.P."/>
            <person name="Lipzen A."/>
            <person name="Nolan M."/>
            <person name="Ohm R.A."/>
            <person name="Tamas L."/>
            <person name="Grigoriev I.V."/>
            <person name="Spatafora J.W."/>
            <person name="Nagy L.G."/>
            <person name="Kovacs G.M."/>
        </authorList>
    </citation>
    <scope>NUCLEOTIDE SEQUENCE [LARGE SCALE GENOMIC DNA]</scope>
    <source>
        <strain evidence="1 2">DSE2036</strain>
    </source>
</reference>